<proteinExistence type="predicted"/>
<reference evidence="1" key="1">
    <citation type="submission" date="2013-10" db="EMBL/GenBank/DDBJ databases">
        <title>Genomic analysis of the causative agents of coccidiosis in chickens.</title>
        <authorList>
            <person name="Reid A.J."/>
            <person name="Blake D."/>
            <person name="Billington K."/>
            <person name="Browne H."/>
            <person name="Dunn M."/>
            <person name="Hung S."/>
            <person name="Kawahara F."/>
            <person name="Miranda-Saavedra D."/>
            <person name="Mourier T."/>
            <person name="Nagra H."/>
            <person name="Otto T.D."/>
            <person name="Rawlings N."/>
            <person name="Sanchez A."/>
            <person name="Sanders M."/>
            <person name="Subramaniam C."/>
            <person name="Tay Y."/>
            <person name="Dear P."/>
            <person name="Doerig C."/>
            <person name="Gruber A."/>
            <person name="Parkinson J."/>
            <person name="Shirley M."/>
            <person name="Wan K.L."/>
            <person name="Berriman M."/>
            <person name="Tomley F."/>
            <person name="Pain A."/>
        </authorList>
    </citation>
    <scope>NUCLEOTIDE SEQUENCE [LARGE SCALE GENOMIC DNA]</scope>
    <source>
        <strain evidence="1">Houghton</strain>
    </source>
</reference>
<reference evidence="1" key="2">
    <citation type="submission" date="2013-10" db="EMBL/GenBank/DDBJ databases">
        <authorList>
            <person name="Aslett M."/>
        </authorList>
    </citation>
    <scope>NUCLEOTIDE SEQUENCE [LARGE SCALE GENOMIC DNA]</scope>
    <source>
        <strain evidence="1">Houghton</strain>
    </source>
</reference>
<protein>
    <submittedName>
        <fullName evidence="1">LCCL domain-containing protein, related</fullName>
    </submittedName>
</protein>
<dbReference type="AlphaFoldDB" id="U6KGI8"/>
<dbReference type="GeneID" id="25383344"/>
<dbReference type="EMBL" id="HG686812">
    <property type="protein sequence ID" value="CDJ34583.1"/>
    <property type="molecule type" value="Genomic_DNA"/>
</dbReference>
<dbReference type="RefSeq" id="XP_013357146.1">
    <property type="nucleotide sequence ID" value="XM_013501692.1"/>
</dbReference>
<evidence type="ECO:0000313" key="2">
    <source>
        <dbReference type="Proteomes" id="UP000030744"/>
    </source>
</evidence>
<dbReference type="VEuPathDB" id="ToxoDB:EMH_0091250"/>
<dbReference type="Proteomes" id="UP000030744">
    <property type="component" value="Unassembled WGS sequence"/>
</dbReference>
<sequence length="219" mass="24213">MGSGSVGIGFRMKDSSSGYLLLLQQKSGSKKLLRLDRGEETTIAERRDGGYVQGEWHRVRIEAAGGRIKICVGEENETEAEVLTALDESFVSGTIAFFSSGMQDGVYFDALSVEAVACMQLQQLLPPLPPFCSVFVESYFSSVSALYTIIDGRDKGENTGRWEYREEVRGRVKVLSQLHAVRDAAEAVWGVCRWSFWRSVRVGLLGSSFGLDRPKTTPL</sequence>
<dbReference type="OrthoDB" id="347648at2759"/>
<keyword evidence="2" id="KW-1185">Reference proteome</keyword>
<organism evidence="1 2">
    <name type="scientific">Eimeria mitis</name>
    <dbReference type="NCBI Taxonomy" id="44415"/>
    <lineage>
        <taxon>Eukaryota</taxon>
        <taxon>Sar</taxon>
        <taxon>Alveolata</taxon>
        <taxon>Apicomplexa</taxon>
        <taxon>Conoidasida</taxon>
        <taxon>Coccidia</taxon>
        <taxon>Eucoccidiorida</taxon>
        <taxon>Eimeriorina</taxon>
        <taxon>Eimeriidae</taxon>
        <taxon>Eimeria</taxon>
    </lineage>
</organism>
<dbReference type="Gene3D" id="2.60.120.560">
    <property type="entry name" value="Exo-inulinase, domain 1"/>
    <property type="match status" value="1"/>
</dbReference>
<accession>U6KGI8</accession>
<evidence type="ECO:0000313" key="1">
    <source>
        <dbReference type="EMBL" id="CDJ34583.1"/>
    </source>
</evidence>
<name>U6KGI8_9EIME</name>
<gene>
    <name evidence="1" type="ORF">EMH_0091250</name>
</gene>